<dbReference type="EMBL" id="IACT01007228">
    <property type="protein sequence ID" value="LAC26347.1"/>
    <property type="molecule type" value="mRNA"/>
</dbReference>
<sequence>MEPTPQNFQVLTEKLKQTFSNSALERKEGEEFLKSNEHHKQFPELLLRLINAEAPEEIRVAGAVFFKRYLERNWSLTETEGLSPTAIHLDDRNFVKKTIVSLMLSSPTRIQSQLSAALQIICRHDFPAQWTELMPELVEKMSHGDYRVICGVLTTADSIFQRYRYESKTDDLWREIFYCIKQLGEPLTALLRLTLERMEATKNDKNALVPVVKAIGLLCSIYYSLCSQDLPEFFEDHLRQWLEGFQYILMFSSPVLVVEEDAEPSGTIEAAKAEVCRIVTLFSEKYNDVEAFLKWIPPFVKLTWELLTNLSLSKAYDDLVTAAMGFLTSVVTKPWHRELFKDEKVHQEICQKIIIPNIRLRESDVEEFEMNGLEYLRRDMEGSDANTRRRMAVDLVQGLCRYFEEQISKILFGYIETLIQEYSKNPDVNWFAKDAAIFLVLAIAVQEKTERRGAIRINQNVNVGEFLQKHVFPELTDEKNMNSRPILRADCIKFVLMFRSQLPDEMYFKMLQTISKFLGHSEFVVHTYAARAIEKMLSLKDENMKQFKVSAATLRPLLPELLSSLFKVLEFDESKENEYVMRAITRVCIQAKEGLVEHVSTILTKVNEIVNLVAKNPTQPTFNHYLFETISASIRSICESQPNLIAQFEDNLFPVFESILNMESCPEFPPYIFQLIGQMLRIRGGITQQYERLFPVLLTPALWSQAGNVRPLTNLLIAFMRNAGEVIVKTGKIEPLLGVFQKLLSQRTNDFHAFAIVQSVLEFLPAEVNAPFLPEIMRLIFTKLQKDRSQRFVKNFCIFCAYFIITQGFPSFLKTIDFVQDGILTMLVKRIWLPNVEFLDSDLGRRICVVGICDMLCSPEFITSKYMADLWGPLLQYVINIFELKPAPFTSEHEELEELERAGYNAQYSHLAYARDIEHDPVSKFGNVRHHLSKGLSAISSKYPGKFEGLIKSSLLPVQQQALSTYFQEAKVTLH</sequence>
<accession>A0A6A7G5K1</accession>
<evidence type="ECO:0000256" key="7">
    <source>
        <dbReference type="ARBA" id="ARBA00022927"/>
    </source>
</evidence>
<name>A0A6A7G5K1_9CRUS</name>
<dbReference type="InterPro" id="IPR005043">
    <property type="entry name" value="XPO2_C"/>
</dbReference>
<dbReference type="SMART" id="SM00913">
    <property type="entry name" value="IBN_N"/>
    <property type="match status" value="1"/>
</dbReference>
<dbReference type="GO" id="GO:0006606">
    <property type="term" value="P:protein import into nucleus"/>
    <property type="evidence" value="ECO:0007669"/>
    <property type="project" value="TreeGrafter"/>
</dbReference>
<evidence type="ECO:0000256" key="3">
    <source>
        <dbReference type="ARBA" id="ARBA00008669"/>
    </source>
</evidence>
<keyword evidence="7" id="KW-0653">Protein transport</keyword>
<dbReference type="InterPro" id="IPR013713">
    <property type="entry name" value="XPO2_central"/>
</dbReference>
<evidence type="ECO:0000256" key="8">
    <source>
        <dbReference type="ARBA" id="ARBA00023242"/>
    </source>
</evidence>
<dbReference type="AlphaFoldDB" id="A0A6A7G5K1"/>
<evidence type="ECO:0000256" key="4">
    <source>
        <dbReference type="ARBA" id="ARBA00018945"/>
    </source>
</evidence>
<evidence type="ECO:0000256" key="1">
    <source>
        <dbReference type="ARBA" id="ARBA00004123"/>
    </source>
</evidence>
<evidence type="ECO:0000256" key="5">
    <source>
        <dbReference type="ARBA" id="ARBA00022448"/>
    </source>
</evidence>
<protein>
    <recommendedName>
        <fullName evidence="4">Exportin-2</fullName>
    </recommendedName>
    <alternativeName>
        <fullName evidence="9">Importin-alpha re-exporter</fullName>
    </alternativeName>
</protein>
<comment type="subcellular location">
    <subcellularLocation>
        <location evidence="2">Cytoplasm</location>
    </subcellularLocation>
    <subcellularLocation>
        <location evidence="1">Nucleus</location>
    </subcellularLocation>
</comment>
<dbReference type="InterPro" id="IPR011989">
    <property type="entry name" value="ARM-like"/>
</dbReference>
<keyword evidence="8" id="KW-0539">Nucleus</keyword>
<keyword evidence="6" id="KW-0963">Cytoplasm</keyword>
<reference evidence="11" key="1">
    <citation type="submission" date="2017-11" db="EMBL/GenBank/DDBJ databases">
        <title>The sensing device of the deep-sea amphipod.</title>
        <authorList>
            <person name="Kobayashi H."/>
            <person name="Nagahama T."/>
            <person name="Arai W."/>
            <person name="Sasagawa Y."/>
            <person name="Umeda M."/>
            <person name="Hayashi T."/>
            <person name="Nikaido I."/>
            <person name="Watanabe H."/>
            <person name="Oguri K."/>
            <person name="Kitazato H."/>
            <person name="Fujioka K."/>
            <person name="Kido Y."/>
            <person name="Takami H."/>
        </authorList>
    </citation>
    <scope>NUCLEOTIDE SEQUENCE</scope>
    <source>
        <tissue evidence="11">Whole body</tissue>
    </source>
</reference>
<dbReference type="PANTHER" id="PTHR10997">
    <property type="entry name" value="IMPORTIN-7, 8, 11"/>
    <property type="match status" value="1"/>
</dbReference>
<dbReference type="GO" id="GO:0005049">
    <property type="term" value="F:nuclear export signal receptor activity"/>
    <property type="evidence" value="ECO:0007669"/>
    <property type="project" value="TreeGrafter"/>
</dbReference>
<dbReference type="Gene3D" id="1.25.10.10">
    <property type="entry name" value="Leucine-rich Repeat Variant"/>
    <property type="match status" value="1"/>
</dbReference>
<evidence type="ECO:0000256" key="6">
    <source>
        <dbReference type="ARBA" id="ARBA00022490"/>
    </source>
</evidence>
<feature type="domain" description="Importin N-terminal" evidence="10">
    <location>
        <begin position="29"/>
        <end position="105"/>
    </location>
</feature>
<dbReference type="GO" id="GO:0031267">
    <property type="term" value="F:small GTPase binding"/>
    <property type="evidence" value="ECO:0007669"/>
    <property type="project" value="InterPro"/>
</dbReference>
<dbReference type="Pfam" id="PF08506">
    <property type="entry name" value="Cse1"/>
    <property type="match status" value="1"/>
</dbReference>
<dbReference type="GO" id="GO:0005635">
    <property type="term" value="C:nuclear envelope"/>
    <property type="evidence" value="ECO:0007669"/>
    <property type="project" value="TreeGrafter"/>
</dbReference>
<evidence type="ECO:0000256" key="9">
    <source>
        <dbReference type="ARBA" id="ARBA00030693"/>
    </source>
</evidence>
<dbReference type="PANTHER" id="PTHR10997:SF8">
    <property type="entry name" value="EXPORTIN-2"/>
    <property type="match status" value="1"/>
</dbReference>
<dbReference type="PROSITE" id="PS50166">
    <property type="entry name" value="IMPORTIN_B_NT"/>
    <property type="match status" value="1"/>
</dbReference>
<dbReference type="Pfam" id="PF03810">
    <property type="entry name" value="IBN_N"/>
    <property type="match status" value="1"/>
</dbReference>
<dbReference type="SUPFAM" id="SSF48371">
    <property type="entry name" value="ARM repeat"/>
    <property type="match status" value="1"/>
</dbReference>
<dbReference type="InterPro" id="IPR016024">
    <property type="entry name" value="ARM-type_fold"/>
</dbReference>
<comment type="similarity">
    <text evidence="3">Belongs to the XPO2/CSE1 family.</text>
</comment>
<evidence type="ECO:0000313" key="11">
    <source>
        <dbReference type="EMBL" id="LAC26347.1"/>
    </source>
</evidence>
<evidence type="ECO:0000259" key="10">
    <source>
        <dbReference type="PROSITE" id="PS50166"/>
    </source>
</evidence>
<proteinExistence type="evidence at transcript level"/>
<dbReference type="GO" id="GO:0005829">
    <property type="term" value="C:cytosol"/>
    <property type="evidence" value="ECO:0007669"/>
    <property type="project" value="TreeGrafter"/>
</dbReference>
<dbReference type="GO" id="GO:0006611">
    <property type="term" value="P:protein export from nucleus"/>
    <property type="evidence" value="ECO:0007669"/>
    <property type="project" value="TreeGrafter"/>
</dbReference>
<evidence type="ECO:0000256" key="2">
    <source>
        <dbReference type="ARBA" id="ARBA00004496"/>
    </source>
</evidence>
<dbReference type="InterPro" id="IPR001494">
    <property type="entry name" value="Importin-beta_N"/>
</dbReference>
<dbReference type="Pfam" id="PF03378">
    <property type="entry name" value="CAS_CSE1"/>
    <property type="match status" value="1"/>
</dbReference>
<keyword evidence="5" id="KW-0813">Transport</keyword>
<organism evidence="11">
    <name type="scientific">Hirondellea gigas</name>
    <dbReference type="NCBI Taxonomy" id="1518452"/>
    <lineage>
        <taxon>Eukaryota</taxon>
        <taxon>Metazoa</taxon>
        <taxon>Ecdysozoa</taxon>
        <taxon>Arthropoda</taxon>
        <taxon>Crustacea</taxon>
        <taxon>Multicrustacea</taxon>
        <taxon>Malacostraca</taxon>
        <taxon>Eumalacostraca</taxon>
        <taxon>Peracarida</taxon>
        <taxon>Amphipoda</taxon>
        <taxon>Amphilochidea</taxon>
        <taxon>Lysianassida</taxon>
        <taxon>Lysianassidira</taxon>
        <taxon>Lysianassoidea</taxon>
        <taxon>Lysianassidae</taxon>
        <taxon>Hirondellea</taxon>
    </lineage>
</organism>